<dbReference type="AlphaFoldDB" id="A0A0A9HB74"/>
<dbReference type="EMBL" id="GBRH01167768">
    <property type="protein sequence ID" value="JAE30128.1"/>
    <property type="molecule type" value="Transcribed_RNA"/>
</dbReference>
<name>A0A0A9HB74_ARUDO</name>
<sequence length="28" mass="3244">MNGTITTYDTFEPNLQSENRCNSSIIYM</sequence>
<proteinExistence type="predicted"/>
<reference evidence="1" key="2">
    <citation type="journal article" date="2015" name="Data Brief">
        <title>Shoot transcriptome of the giant reed, Arundo donax.</title>
        <authorList>
            <person name="Barrero R.A."/>
            <person name="Guerrero F.D."/>
            <person name="Moolhuijzen P."/>
            <person name="Goolsby J.A."/>
            <person name="Tidwell J."/>
            <person name="Bellgard S.E."/>
            <person name="Bellgard M.I."/>
        </authorList>
    </citation>
    <scope>NUCLEOTIDE SEQUENCE</scope>
    <source>
        <tissue evidence="1">Shoot tissue taken approximately 20 cm above the soil surface</tissue>
    </source>
</reference>
<accession>A0A0A9HB74</accession>
<protein>
    <submittedName>
        <fullName evidence="1">Uncharacterized protein</fullName>
    </submittedName>
</protein>
<evidence type="ECO:0000313" key="1">
    <source>
        <dbReference type="EMBL" id="JAE30128.1"/>
    </source>
</evidence>
<reference evidence="1" key="1">
    <citation type="submission" date="2014-09" db="EMBL/GenBank/DDBJ databases">
        <authorList>
            <person name="Magalhaes I.L.F."/>
            <person name="Oliveira U."/>
            <person name="Santos F.R."/>
            <person name="Vidigal T.H.D.A."/>
            <person name="Brescovit A.D."/>
            <person name="Santos A.J."/>
        </authorList>
    </citation>
    <scope>NUCLEOTIDE SEQUENCE</scope>
    <source>
        <tissue evidence="1">Shoot tissue taken approximately 20 cm above the soil surface</tissue>
    </source>
</reference>
<organism evidence="1">
    <name type="scientific">Arundo donax</name>
    <name type="common">Giant reed</name>
    <name type="synonym">Donax arundinaceus</name>
    <dbReference type="NCBI Taxonomy" id="35708"/>
    <lineage>
        <taxon>Eukaryota</taxon>
        <taxon>Viridiplantae</taxon>
        <taxon>Streptophyta</taxon>
        <taxon>Embryophyta</taxon>
        <taxon>Tracheophyta</taxon>
        <taxon>Spermatophyta</taxon>
        <taxon>Magnoliopsida</taxon>
        <taxon>Liliopsida</taxon>
        <taxon>Poales</taxon>
        <taxon>Poaceae</taxon>
        <taxon>PACMAD clade</taxon>
        <taxon>Arundinoideae</taxon>
        <taxon>Arundineae</taxon>
        <taxon>Arundo</taxon>
    </lineage>
</organism>